<comment type="caution">
    <text evidence="1">The sequence shown here is derived from an EMBL/GenBank/DDBJ whole genome shotgun (WGS) entry which is preliminary data.</text>
</comment>
<accession>A0AAE3DFD0</accession>
<dbReference type="AlphaFoldDB" id="A0AAE3DFD0"/>
<gene>
    <name evidence="1" type="ORF">LKD37_08315</name>
</gene>
<evidence type="ECO:0000313" key="1">
    <source>
        <dbReference type="EMBL" id="MCC2129516.1"/>
    </source>
</evidence>
<name>A0AAE3DFD0_9FIRM</name>
<feature type="non-terminal residue" evidence="1">
    <location>
        <position position="1"/>
    </location>
</feature>
<reference evidence="1" key="1">
    <citation type="submission" date="2021-10" db="EMBL/GenBank/DDBJ databases">
        <title>Anaerobic single-cell dispensing facilitates the cultivation of human gut bacteria.</title>
        <authorList>
            <person name="Afrizal A."/>
        </authorList>
    </citation>
    <scope>NUCLEOTIDE SEQUENCE</scope>
    <source>
        <strain evidence="1">CLA-AA-H272</strain>
    </source>
</reference>
<dbReference type="Proteomes" id="UP001199319">
    <property type="component" value="Unassembled WGS sequence"/>
</dbReference>
<dbReference type="RefSeq" id="WP_302928794.1">
    <property type="nucleotide sequence ID" value="NZ_JAJEPW010000020.1"/>
</dbReference>
<keyword evidence="2" id="KW-1185">Reference proteome</keyword>
<dbReference type="EMBL" id="JAJEPW010000020">
    <property type="protein sequence ID" value="MCC2129516.1"/>
    <property type="molecule type" value="Genomic_DNA"/>
</dbReference>
<organism evidence="1 2">
    <name type="scientific">Brotocaccenecus cirricatena</name>
    <dbReference type="NCBI Taxonomy" id="3064195"/>
    <lineage>
        <taxon>Bacteria</taxon>
        <taxon>Bacillati</taxon>
        <taxon>Bacillota</taxon>
        <taxon>Clostridia</taxon>
        <taxon>Eubacteriales</taxon>
        <taxon>Oscillospiraceae</taxon>
        <taxon>Brotocaccenecus</taxon>
    </lineage>
</organism>
<proteinExistence type="predicted"/>
<evidence type="ECO:0000313" key="2">
    <source>
        <dbReference type="Proteomes" id="UP001199319"/>
    </source>
</evidence>
<sequence>SPSEHTLSAQSVFCDVHAAAKNGLHLIHGLRAVNSARLFNFALLETDFSGKPGKNPVWLLQ</sequence>
<protein>
    <submittedName>
        <fullName evidence="1">Uncharacterized protein</fullName>
    </submittedName>
</protein>